<dbReference type="EMBL" id="CADEBD010000336">
    <property type="protein sequence ID" value="CAB3247301.1"/>
    <property type="molecule type" value="Genomic_DNA"/>
</dbReference>
<dbReference type="Proteomes" id="UP000494256">
    <property type="component" value="Unassembled WGS sequence"/>
</dbReference>
<evidence type="ECO:0000313" key="2">
    <source>
        <dbReference type="EMBL" id="CAB3247301.1"/>
    </source>
</evidence>
<feature type="compositionally biased region" description="Basic and acidic residues" evidence="1">
    <location>
        <begin position="979"/>
        <end position="999"/>
    </location>
</feature>
<dbReference type="OrthoDB" id="418484at2759"/>
<sequence>MHALTTAAVEVSVIKGNGTNASTSRYYINRKFNSTGPNNLKPLNGIEDMSKLLRELKIKEPINQDPGTKNNGADRYRVYIKRKLRTSKHSKKPKKGRKENATRIFVQSHQNQEKYLPAADNRVNYQRISIGKPIILYSKAKMVSPYTVRNKKSQEKHTEQEATLRWRGEESGETSRIALEDGKEKLYEDETQETRLSHKGATSMETEVTNDLIPTDGEFHGSEKYVNINENINEHSQESEEEAEKDLSNIETYISSQGPESSHEQDNILHDLSLFTENSETLAPGSSDIDDYIQSEIDYTSGTQIPLQHTSDSKTYFDSNLSGQFSDTMRNKLKAGSHESKWTDLYEGYEEEPLHRNLLSKERYMSSSGLVKAVDDDDDDDEEEYLPQNEQHVNNIHDYIDNVQTRLSVDNINQGQINFPSDLTIQKQNNSAKPDLLNEEQIFIPNDQFDQEQRDIPVSINGELKPALTADIDEKPYDHNNHEDLQEQQHADSDPIRNRNMGRINLSAEQTVQENVGTFNKNIDHKQTNAFLNLDGAQVFSADIHQGKPHTVSGIIDNGEMKWIGLSSAQILKKNIDTFREKNYPEPEIFVTHINHPDVLVTHINKAPSSNIAQEESSYNFADQGVAEVTPANIAQERPHVIFDPFNDRNKEWTDLSSIQTFKKNPYTYNENINPEQTQVHSAHIKGEHKCVPCGNIPQKQSSHDPFNDFHTECTDLSSTQTFKGNNYAYNENINSEQTQVFPAYNKGHQKYNSLGNIPQEESFYDLVNQEVIKVPSSEIHQEQPHTVSDPVDSENVEWPDISSTKLVKEQTYFPSNHIYHEQVHILPIHMNQETHTLPEPYNTENIQNPKVKDYKINTFHHTEEVYLPNKHLFALNNLRELINRLQIRLRTDNSIQLSSFYKMIKLIFLVFKSQMIEDNSEYSIWLRQLNPVGIDTEDNKAQLKTNDSNAEKLSKEETRLVGHEMIKGDNSTKILSSSKEHKRDENESVATAEREVARNGDQSRNNESSERRSFETPEILVKGYPQNFFESNGGECFSPLSVKNIVKNVLEYVKKQPDALDLIINDIKSESEEKAESSKIQNDPTHDELRSLPKPLLEYKLFDTNNGCPLSIIRFLKQIPKFLSQLRKHPQCLFPIFGCNEFKVHSTSSHFCENLHFILNVYEIPRPVSRPIHEFVSPAPEVSSEIMEPEVQIPFYFQELNESQSEPGVKPYNMVPQYLPQEQPSFPKYIPNEIIITPQFTPQFEILPHKQVRPQQEEIQTDVIKSPPLNIQLDIFDTEIHKANIEEDIPTYVQEPIYNRYPKPIPIEEIEPPYVENFEPVYVDESKPVNTPFYFKESKPIYIKDTALINIKKPELTTLHFKEPVYVGEPTYIEEHKPIYIDQPESMYIEESRPIYLEEPEPTYVKDFKHKIKPIYIEEPKPFYVEQPKSDVKPIYIAASKPAYVEELNLISKEKLKPVTSIPIFINKPESIHVQEPEFTYIEESKPHVEPIYNEKLKKIYFQDTGPLYTETLEFINPEESKPAFKPIYTEESRPIYEEKAEPVYVEEIKPSINPMFINEPAPVYVEKLNPMSDYESNHQKPIHIYDKEPKPITIKEPGPIYMEEIGPVNKPNYFEEPKSIYNQYPVYFEESIPNYEIESSPTYEEGFKLDVVKEKPKPIYVKHPELIYVKELKAGSKPIVIDEPTSIYVKEPQTKSDLEPESMYIEEGGPVNNPFYFKEPKQIYSQYAIHFEEATPNYEIESSSRYEEAFNQDDVKEKPKSIYVEHPELFYVEELKPGNKPIVIDEPTPIYVEKQNPISIDKSKYQKPLPSHVNEPEPIAIQEPEPIYTDERRPVTKPNYFGEPKVIYNHYPEYLEESTPNYKIESNPTYVEALNPHDVKERPKAIYVEHPKLIYTEELNPRIEPFYLNGPKLIYVEDSKTNNIKKVVPVKKPGVIDNFEPTYINNKQNPMIEIQPVYVEDTILTHEKEYSNEEPITIIIEEPESNYFDKPVFIENPKPIPINNPETVSVEASEIIYTDEIEPEPTYVEKERDYIEADIYFEQSIPESISKPQPTHVEESRPVNEKETNVAHNVDLKHDLFKVKPKLVVVEQPEPMYMEKPVPAYFEEFNTYFENPKHLYFQEQDTIYPEEPELFSNDQLTHIVDSKPIYEPEITYIEKPINIEQIEVIHTPETPKEQPTQQVYAQILPSNVVEQIIQLITDNPKKHVNNIIKVLQENQQVIKPQLYKILFSVLNAFIKGIVDSERFNEIVTYLIKPRINSEWNNKKTQTLYYLLSPGKTGQVEVSTLDIIYGLIHQPENTSNSPQMLDLIFSLLTKIKTEHVDHRINDIILALLNRNKNNIFSDKEVEILLTFIQPNKMGYVPKKRIDIASMLVNFDKIPYFSQNNLKTIFLLMERNKIGKIDPRAIQILKEILLPKKLSFLSEQNIIYLLEFLRTDSGEFIHPKRLEVALFLLKNKPQAPNLIDCLIKSLKEYDILHSKFIDILLYLHKKNMLAYNLLETLVSLLSQENSGHIDTKTLNNLLLLLAPYKNSKPKVVFDVYHILNREPFPTPNMDTSTTHHNIKVLMYYLMNSGKQFDQSLNPGYNQLELKNLLSKVFQKPEWAQNNEFAPESLEHNNGYVELTYLLKDHEPVLYHPVYYVKYNIPMTIFLKNIQDILASDSELINDPQKLLQELTLAGSVSEVSSNLNGFRKEDILKLTFEDGKLIQTKVLHEKNLNLNDQIKQIQDFNSNTSPQEILQQNNINAAKYYITYRGKPSNLAGTGSVVHRGNIGGINGQRPIVMSLNKSYLREIKTDEPKRTNTSLPLNDQRISTQSLLIGLEDEKNKTERHQENEN</sequence>
<gene>
    <name evidence="2" type="ORF">APLA_LOCUS11860</name>
</gene>
<feature type="region of interest" description="Disordered" evidence="1">
    <location>
        <begin position="148"/>
        <end position="174"/>
    </location>
</feature>
<evidence type="ECO:0000313" key="3">
    <source>
        <dbReference type="Proteomes" id="UP000494256"/>
    </source>
</evidence>
<comment type="caution">
    <text evidence="2">The sequence shown here is derived from an EMBL/GenBank/DDBJ whole genome shotgun (WGS) entry which is preliminary data.</text>
</comment>
<feature type="compositionally biased region" description="Basic and acidic residues" evidence="1">
    <location>
        <begin position="152"/>
        <end position="170"/>
    </location>
</feature>
<protein>
    <submittedName>
        <fullName evidence="2">Uncharacterized protein</fullName>
    </submittedName>
</protein>
<name>A0A8S1ARF3_ARCPL</name>
<accession>A0A8S1ARF3</accession>
<feature type="region of interest" description="Disordered" evidence="1">
    <location>
        <begin position="972"/>
        <end position="1018"/>
    </location>
</feature>
<feature type="compositionally biased region" description="Basic residues" evidence="1">
    <location>
        <begin position="82"/>
        <end position="97"/>
    </location>
</feature>
<feature type="region of interest" description="Disordered" evidence="1">
    <location>
        <begin position="82"/>
        <end position="101"/>
    </location>
</feature>
<organism evidence="2 3">
    <name type="scientific">Arctia plantaginis</name>
    <name type="common">Wood tiger moth</name>
    <name type="synonym">Phalaena plantaginis</name>
    <dbReference type="NCBI Taxonomy" id="874455"/>
    <lineage>
        <taxon>Eukaryota</taxon>
        <taxon>Metazoa</taxon>
        <taxon>Ecdysozoa</taxon>
        <taxon>Arthropoda</taxon>
        <taxon>Hexapoda</taxon>
        <taxon>Insecta</taxon>
        <taxon>Pterygota</taxon>
        <taxon>Neoptera</taxon>
        <taxon>Endopterygota</taxon>
        <taxon>Lepidoptera</taxon>
        <taxon>Glossata</taxon>
        <taxon>Ditrysia</taxon>
        <taxon>Noctuoidea</taxon>
        <taxon>Erebidae</taxon>
        <taxon>Arctiinae</taxon>
        <taxon>Arctia</taxon>
    </lineage>
</organism>
<reference evidence="2 3" key="1">
    <citation type="submission" date="2020-04" db="EMBL/GenBank/DDBJ databases">
        <authorList>
            <person name="Wallbank WR R."/>
            <person name="Pardo Diaz C."/>
            <person name="Kozak K."/>
            <person name="Martin S."/>
            <person name="Jiggins C."/>
            <person name="Moest M."/>
            <person name="Warren A I."/>
            <person name="Byers J.R.P. K."/>
            <person name="Montejo-Kovacevich G."/>
            <person name="Yen C E."/>
        </authorList>
    </citation>
    <scope>NUCLEOTIDE SEQUENCE [LARGE SCALE GENOMIC DNA]</scope>
</reference>
<proteinExistence type="predicted"/>
<evidence type="ECO:0000256" key="1">
    <source>
        <dbReference type="SAM" id="MobiDB-lite"/>
    </source>
</evidence>